<proteinExistence type="predicted"/>
<keyword evidence="1" id="KW-0812">Transmembrane</keyword>
<evidence type="ECO:0000256" key="1">
    <source>
        <dbReference type="SAM" id="Phobius"/>
    </source>
</evidence>
<gene>
    <name evidence="2" type="ORF">CA2015_1219</name>
</gene>
<feature type="transmembrane region" description="Helical" evidence="1">
    <location>
        <begin position="12"/>
        <end position="31"/>
    </location>
</feature>
<dbReference type="KEGG" id="camu:CA2015_1219"/>
<evidence type="ECO:0000313" key="3">
    <source>
        <dbReference type="Proteomes" id="UP000036520"/>
    </source>
</evidence>
<dbReference type="STRING" id="320787.CA2015_1219"/>
<keyword evidence="1" id="KW-0472">Membrane</keyword>
<dbReference type="EMBL" id="CP012040">
    <property type="protein sequence ID" value="AKP50667.1"/>
    <property type="molecule type" value="Genomic_DNA"/>
</dbReference>
<dbReference type="RefSeq" id="WP_048641091.1">
    <property type="nucleotide sequence ID" value="NZ_CP012040.1"/>
</dbReference>
<name>A0A0H4PQX1_9BACT</name>
<organism evidence="2 3">
    <name type="scientific">Cyclobacterium amurskyense</name>
    <dbReference type="NCBI Taxonomy" id="320787"/>
    <lineage>
        <taxon>Bacteria</taxon>
        <taxon>Pseudomonadati</taxon>
        <taxon>Bacteroidota</taxon>
        <taxon>Cytophagia</taxon>
        <taxon>Cytophagales</taxon>
        <taxon>Cyclobacteriaceae</taxon>
        <taxon>Cyclobacterium</taxon>
    </lineage>
</organism>
<dbReference type="OrthoDB" id="1449803at2"/>
<evidence type="ECO:0000313" key="2">
    <source>
        <dbReference type="EMBL" id="AKP50667.1"/>
    </source>
</evidence>
<dbReference type="AlphaFoldDB" id="A0A0H4PQX1"/>
<keyword evidence="1" id="KW-1133">Transmembrane helix</keyword>
<feature type="transmembrane region" description="Helical" evidence="1">
    <location>
        <begin position="43"/>
        <end position="61"/>
    </location>
</feature>
<feature type="transmembrane region" description="Helical" evidence="1">
    <location>
        <begin position="82"/>
        <end position="106"/>
    </location>
</feature>
<reference evidence="2 3" key="1">
    <citation type="submission" date="2015-07" db="EMBL/GenBank/DDBJ databases">
        <authorList>
            <person name="Kim K.M."/>
        </authorList>
    </citation>
    <scope>NUCLEOTIDE SEQUENCE [LARGE SCALE GENOMIC DNA]</scope>
    <source>
        <strain evidence="2 3">KCTC 12363</strain>
    </source>
</reference>
<accession>A0A0H4PQX1</accession>
<protein>
    <submittedName>
        <fullName evidence="2">Uncharacterized protein</fullName>
    </submittedName>
</protein>
<dbReference type="Proteomes" id="UP000036520">
    <property type="component" value="Chromosome"/>
</dbReference>
<sequence>MILIWKNKGLLVIAYLMVSMFLTALVLGVLKRNFGGVFMSIDLNQSIGIGFLLSAIWTFLTRNDFYLNSSGEKVKMKTRNEFFFITMQIWSYLFLIAGFAFLFYGFF</sequence>
<keyword evidence="3" id="KW-1185">Reference proteome</keyword>